<dbReference type="Proteomes" id="UP000596083">
    <property type="component" value="Chromosome"/>
</dbReference>
<keyword evidence="8 10" id="KW-0472">Membrane</keyword>
<keyword evidence="3 10" id="KW-1134">Transmembrane beta strand</keyword>
<evidence type="ECO:0000256" key="9">
    <source>
        <dbReference type="ARBA" id="ARBA00023237"/>
    </source>
</evidence>
<evidence type="ECO:0000256" key="8">
    <source>
        <dbReference type="ARBA" id="ARBA00023136"/>
    </source>
</evidence>
<dbReference type="PROSITE" id="PS52016">
    <property type="entry name" value="TONB_DEPENDENT_REC_3"/>
    <property type="match status" value="1"/>
</dbReference>
<dbReference type="SUPFAM" id="SSF56935">
    <property type="entry name" value="Porins"/>
    <property type="match status" value="1"/>
</dbReference>
<evidence type="ECO:0000256" key="7">
    <source>
        <dbReference type="ARBA" id="ARBA00023077"/>
    </source>
</evidence>
<dbReference type="RefSeq" id="WP_200336466.1">
    <property type="nucleotide sequence ID" value="NZ_CP066786.1"/>
</dbReference>
<dbReference type="Pfam" id="PF00593">
    <property type="entry name" value="TonB_dep_Rec_b-barrel"/>
    <property type="match status" value="1"/>
</dbReference>
<proteinExistence type="inferred from homology"/>
<dbReference type="InterPro" id="IPR000531">
    <property type="entry name" value="Beta-barrel_TonB"/>
</dbReference>
<feature type="signal peptide" evidence="12">
    <location>
        <begin position="1"/>
        <end position="23"/>
    </location>
</feature>
<dbReference type="Gene3D" id="2.170.130.10">
    <property type="entry name" value="TonB-dependent receptor, plug domain"/>
    <property type="match status" value="1"/>
</dbReference>
<evidence type="ECO:0000256" key="4">
    <source>
        <dbReference type="ARBA" id="ARBA00022692"/>
    </source>
</evidence>
<evidence type="ECO:0000259" key="14">
    <source>
        <dbReference type="Pfam" id="PF07715"/>
    </source>
</evidence>
<evidence type="ECO:0000256" key="5">
    <source>
        <dbReference type="ARBA" id="ARBA00022729"/>
    </source>
</evidence>
<protein>
    <submittedName>
        <fullName evidence="15">TonB-dependent receptor</fullName>
    </submittedName>
</protein>
<dbReference type="PANTHER" id="PTHR30069:SF53">
    <property type="entry name" value="COLICIN I RECEPTOR-RELATED"/>
    <property type="match status" value="1"/>
</dbReference>
<gene>
    <name evidence="15" type="ORF">JET14_01320</name>
</gene>
<evidence type="ECO:0000313" key="16">
    <source>
        <dbReference type="Proteomes" id="UP000596083"/>
    </source>
</evidence>
<keyword evidence="2 10" id="KW-0813">Transport</keyword>
<dbReference type="InterPro" id="IPR036942">
    <property type="entry name" value="Beta-barrel_TonB_sf"/>
</dbReference>
<evidence type="ECO:0000256" key="1">
    <source>
        <dbReference type="ARBA" id="ARBA00004571"/>
    </source>
</evidence>
<reference evidence="15 16" key="1">
    <citation type="submission" date="2020-12" db="EMBL/GenBank/DDBJ databases">
        <authorList>
            <person name="Zheng R.K."/>
            <person name="Sun C.M."/>
        </authorList>
    </citation>
    <scope>NUCLEOTIDE SEQUENCE [LARGE SCALE GENOMIC DNA]</scope>
    <source>
        <strain evidence="15 16">ZRK001</strain>
    </source>
</reference>
<evidence type="ECO:0000256" key="6">
    <source>
        <dbReference type="ARBA" id="ARBA00023065"/>
    </source>
</evidence>
<comment type="subcellular location">
    <subcellularLocation>
        <location evidence="1 10">Cell outer membrane</location>
        <topology evidence="1 10">Multi-pass membrane protein</topology>
    </subcellularLocation>
</comment>
<dbReference type="KEGG" id="mlut:JET14_01320"/>
<organism evidence="15 16">
    <name type="scientific">Martelella lutilitoris</name>
    <dbReference type="NCBI Taxonomy" id="2583532"/>
    <lineage>
        <taxon>Bacteria</taxon>
        <taxon>Pseudomonadati</taxon>
        <taxon>Pseudomonadota</taxon>
        <taxon>Alphaproteobacteria</taxon>
        <taxon>Hyphomicrobiales</taxon>
        <taxon>Aurantimonadaceae</taxon>
        <taxon>Martelella</taxon>
    </lineage>
</organism>
<keyword evidence="6" id="KW-0406">Ion transport</keyword>
<keyword evidence="9 10" id="KW-0998">Cell outer membrane</keyword>
<name>A0A7T7KLL4_9HYPH</name>
<dbReference type="InterPro" id="IPR039426">
    <property type="entry name" value="TonB-dep_rcpt-like"/>
</dbReference>
<keyword evidence="15" id="KW-0675">Receptor</keyword>
<accession>A0A7T7KLL4</accession>
<dbReference type="GO" id="GO:0006811">
    <property type="term" value="P:monoatomic ion transport"/>
    <property type="evidence" value="ECO:0007669"/>
    <property type="project" value="UniProtKB-KW"/>
</dbReference>
<dbReference type="Pfam" id="PF07715">
    <property type="entry name" value="Plug"/>
    <property type="match status" value="1"/>
</dbReference>
<evidence type="ECO:0000313" key="15">
    <source>
        <dbReference type="EMBL" id="QQM30861.1"/>
    </source>
</evidence>
<dbReference type="Gene3D" id="2.40.170.20">
    <property type="entry name" value="TonB-dependent receptor, beta-barrel domain"/>
    <property type="match status" value="1"/>
</dbReference>
<evidence type="ECO:0000256" key="12">
    <source>
        <dbReference type="SAM" id="SignalP"/>
    </source>
</evidence>
<evidence type="ECO:0000256" key="2">
    <source>
        <dbReference type="ARBA" id="ARBA00022448"/>
    </source>
</evidence>
<comment type="similarity">
    <text evidence="10 11">Belongs to the TonB-dependent receptor family.</text>
</comment>
<keyword evidence="7 11" id="KW-0798">TonB box</keyword>
<dbReference type="GO" id="GO:0009279">
    <property type="term" value="C:cell outer membrane"/>
    <property type="evidence" value="ECO:0007669"/>
    <property type="project" value="UniProtKB-SubCell"/>
</dbReference>
<evidence type="ECO:0000256" key="3">
    <source>
        <dbReference type="ARBA" id="ARBA00022452"/>
    </source>
</evidence>
<dbReference type="PANTHER" id="PTHR30069">
    <property type="entry name" value="TONB-DEPENDENT OUTER MEMBRANE RECEPTOR"/>
    <property type="match status" value="1"/>
</dbReference>
<dbReference type="InterPro" id="IPR012910">
    <property type="entry name" value="Plug_dom"/>
</dbReference>
<sequence>MNKSMLAASAALLILTPAQVGLAQDAGLVEDDVIDLQPVYVTTPLRRPSTILQSTSTVTLIDEEDIERSAAPDLPSLLRKYPGVNITANGGQGAQATVTLRGASASQTLVLVDGMRVASATGGSAYLANIPLSAIERVEIAEGAHSAEWGADAIGGVVNIITRDGSTCANGQAICTTVETGVTWPWGGFGTVATRGITNNGVDFNLGLSLLGTEGYDFTTPQNSVHEAGRDGFLQGSFNYAIGKDFTWGRLYSEGFYARSNPHFDAAPYADWMTGAMVYGANQSIQTNAAFKLGAELDHADDWSSVVEVYSAFDYQKNFRDDHPEAETHYDTNRFGLSASSTKEVIAGDALNSFTLGGEAYRETVDSSVDYTDTGRNVGAVYGQYGLEYEALTLNAGLRYDADEQFGGALTYNIGLGYELLPGLTARASYSTGFNAPTFNDLYWAFDGTYEGNPDLDAETSKNWEAGINWDSGTGTVIDLVYYENHIDDMIAYVSAPPSYIGTMENIDRAKISGVRAVWSESLMDDRLGLDFGFEYRLPKNETDDVYIADQNRLKLTAAASWQATEALNLNADIEYVGSRWTNESSYNPQLGDYTLVNVSALYDIDPAARVKFAVENLFDEDYETTYGYRAPGTTVTLSYQRTF</sequence>
<dbReference type="CDD" id="cd01347">
    <property type="entry name" value="ligand_gated_channel"/>
    <property type="match status" value="1"/>
</dbReference>
<evidence type="ECO:0000256" key="10">
    <source>
        <dbReference type="PROSITE-ProRule" id="PRU01360"/>
    </source>
</evidence>
<evidence type="ECO:0000256" key="11">
    <source>
        <dbReference type="RuleBase" id="RU003357"/>
    </source>
</evidence>
<dbReference type="EMBL" id="CP066786">
    <property type="protein sequence ID" value="QQM30861.1"/>
    <property type="molecule type" value="Genomic_DNA"/>
</dbReference>
<keyword evidence="5 12" id="KW-0732">Signal</keyword>
<evidence type="ECO:0000259" key="13">
    <source>
        <dbReference type="Pfam" id="PF00593"/>
    </source>
</evidence>
<keyword evidence="4 10" id="KW-0812">Transmembrane</keyword>
<feature type="chain" id="PRO_5032456081" evidence="12">
    <location>
        <begin position="24"/>
        <end position="644"/>
    </location>
</feature>
<dbReference type="AlphaFoldDB" id="A0A7T7KLL4"/>
<dbReference type="GO" id="GO:0015889">
    <property type="term" value="P:cobalamin transport"/>
    <property type="evidence" value="ECO:0007669"/>
    <property type="project" value="TreeGrafter"/>
</dbReference>
<feature type="domain" description="TonB-dependent receptor plug" evidence="14">
    <location>
        <begin position="53"/>
        <end position="157"/>
    </location>
</feature>
<feature type="domain" description="TonB-dependent receptor-like beta-barrel" evidence="13">
    <location>
        <begin position="238"/>
        <end position="618"/>
    </location>
</feature>
<dbReference type="InterPro" id="IPR037066">
    <property type="entry name" value="Plug_dom_sf"/>
</dbReference>